<evidence type="ECO:0000313" key="2">
    <source>
        <dbReference type="Proteomes" id="UP000253908"/>
    </source>
</evidence>
<protein>
    <submittedName>
        <fullName evidence="1">Uncharacterized protein</fullName>
    </submittedName>
</protein>
<dbReference type="RefSeq" id="WP_114917608.1">
    <property type="nucleotide sequence ID" value="NZ_CP024848.1"/>
</dbReference>
<evidence type="ECO:0000313" key="1">
    <source>
        <dbReference type="EMBL" id="AXI10322.1"/>
    </source>
</evidence>
<dbReference type="KEGG" id="ocn:CUC15_15890"/>
<dbReference type="EMBL" id="CP024848">
    <property type="protein sequence ID" value="AXI10322.1"/>
    <property type="molecule type" value="Genomic_DNA"/>
</dbReference>
<dbReference type="Proteomes" id="UP000253908">
    <property type="component" value="Chromosome"/>
</dbReference>
<organism evidence="1 2">
    <name type="scientific">Oceanobacillus zhaokaii</name>
    <dbReference type="NCBI Taxonomy" id="2052660"/>
    <lineage>
        <taxon>Bacteria</taxon>
        <taxon>Bacillati</taxon>
        <taxon>Bacillota</taxon>
        <taxon>Bacilli</taxon>
        <taxon>Bacillales</taxon>
        <taxon>Bacillaceae</taxon>
        <taxon>Oceanobacillus</taxon>
    </lineage>
</organism>
<dbReference type="AlphaFoldDB" id="A0A345PJZ2"/>
<sequence>MTNEEFVIMTKKVMKYAPDWLKKDIKNIVSKEGNKVRVSHVISLLYNQYSFNLGHIFASMDRNYDWAATAHDHLNYIDNNIDLVELMLKEAKKQALED</sequence>
<proteinExistence type="predicted"/>
<gene>
    <name evidence="1" type="ORF">CUC15_15890</name>
</gene>
<name>A0A345PJZ2_9BACI</name>
<keyword evidence="2" id="KW-1185">Reference proteome</keyword>
<dbReference type="OrthoDB" id="2720391at2"/>
<accession>A0A345PJZ2</accession>
<reference evidence="2" key="1">
    <citation type="submission" date="2017-11" db="EMBL/GenBank/DDBJ databases">
        <authorList>
            <person name="Zhu W."/>
        </authorList>
    </citation>
    <scope>NUCLEOTIDE SEQUENCE [LARGE SCALE GENOMIC DNA]</scope>
    <source>
        <strain evidence="2">160</strain>
    </source>
</reference>